<dbReference type="AlphaFoldDB" id="A0A0R2DZU6"/>
<dbReference type="CDD" id="cd05007">
    <property type="entry name" value="SIS_Etherase"/>
    <property type="match status" value="1"/>
</dbReference>
<dbReference type="PROSITE" id="PS51464">
    <property type="entry name" value="SIS"/>
    <property type="match status" value="1"/>
</dbReference>
<dbReference type="PANTHER" id="PTHR10088:SF4">
    <property type="entry name" value="GLUCOKINASE REGULATORY PROTEIN"/>
    <property type="match status" value="1"/>
</dbReference>
<feature type="domain" description="SIS" evidence="4">
    <location>
        <begin position="57"/>
        <end position="224"/>
    </location>
</feature>
<dbReference type="NCBIfam" id="TIGR00274">
    <property type="entry name" value="N-acetylmuramic acid 6-phosphate etherase"/>
    <property type="match status" value="1"/>
</dbReference>
<dbReference type="Proteomes" id="UP000050898">
    <property type="component" value="Unassembled WGS sequence"/>
</dbReference>
<evidence type="ECO:0000313" key="5">
    <source>
        <dbReference type="EMBL" id="KRN09518.1"/>
    </source>
</evidence>
<dbReference type="PATRIC" id="fig|1046596.6.peg.1084"/>
<reference evidence="5 6" key="1">
    <citation type="journal article" date="2015" name="Genome Announc.">
        <title>Expanding the biotechnology potential of lactobacilli through comparative genomics of 213 strains and associated genera.</title>
        <authorList>
            <person name="Sun Z."/>
            <person name="Harris H.M."/>
            <person name="McCann A."/>
            <person name="Guo C."/>
            <person name="Argimon S."/>
            <person name="Zhang W."/>
            <person name="Yang X."/>
            <person name="Jeffery I.B."/>
            <person name="Cooney J.C."/>
            <person name="Kagawa T.F."/>
            <person name="Liu W."/>
            <person name="Song Y."/>
            <person name="Salvetti E."/>
            <person name="Wrobel A."/>
            <person name="Rasinkangas P."/>
            <person name="Parkhill J."/>
            <person name="Rea M.C."/>
            <person name="O'Sullivan O."/>
            <person name="Ritari J."/>
            <person name="Douillard F.P."/>
            <person name="Paul Ross R."/>
            <person name="Yang R."/>
            <person name="Briner A.E."/>
            <person name="Felis G.E."/>
            <person name="de Vos W.M."/>
            <person name="Barrangou R."/>
            <person name="Klaenhammer T.R."/>
            <person name="Caufield P.W."/>
            <person name="Cui Y."/>
            <person name="Zhang H."/>
            <person name="O'Toole P.W."/>
        </authorList>
    </citation>
    <scope>NUCLEOTIDE SEQUENCE [LARGE SCALE GENOMIC DNA]</scope>
    <source>
        <strain evidence="5 6">DSM 20444</strain>
    </source>
</reference>
<evidence type="ECO:0000259" key="4">
    <source>
        <dbReference type="PROSITE" id="PS51464"/>
    </source>
</evidence>
<keyword evidence="6" id="KW-1185">Reference proteome</keyword>
<comment type="similarity">
    <text evidence="3">Belongs to the GCKR-like family. MurNAc-6-P etherase subfamily.</text>
</comment>
<evidence type="ECO:0000256" key="3">
    <source>
        <dbReference type="HAMAP-Rule" id="MF_00068"/>
    </source>
</evidence>
<evidence type="ECO:0000313" key="6">
    <source>
        <dbReference type="Proteomes" id="UP000050898"/>
    </source>
</evidence>
<keyword evidence="2 3" id="KW-0119">Carbohydrate metabolism</keyword>
<dbReference type="InterPro" id="IPR046348">
    <property type="entry name" value="SIS_dom_sf"/>
</dbReference>
<dbReference type="Pfam" id="PF22645">
    <property type="entry name" value="GKRP_SIS_N"/>
    <property type="match status" value="1"/>
</dbReference>
<dbReference type="GO" id="GO:0016835">
    <property type="term" value="F:carbon-oxygen lyase activity"/>
    <property type="evidence" value="ECO:0007669"/>
    <property type="project" value="UniProtKB-UniRule"/>
</dbReference>
<dbReference type="HAMAP" id="MF_00068">
    <property type="entry name" value="MurQ"/>
    <property type="match status" value="1"/>
</dbReference>
<dbReference type="EC" id="4.2.1.126" evidence="3"/>
<dbReference type="GO" id="GO:0097173">
    <property type="term" value="P:N-acetylmuramic acid catabolic process"/>
    <property type="evidence" value="ECO:0007669"/>
    <property type="project" value="UniProtKB-UniPathway"/>
</dbReference>
<comment type="caution">
    <text evidence="5">The sequence shown here is derived from an EMBL/GenBank/DDBJ whole genome shotgun (WGS) entry which is preliminary data.</text>
</comment>
<comment type="subunit">
    <text evidence="3">Homodimer.</text>
</comment>
<comment type="miscellaneous">
    <text evidence="3">A lyase-type mechanism (elimination/hydration) is suggested for the cleavage of the lactyl ether bond of MurNAc 6-phosphate, with the formation of an alpha,beta-unsaturated aldehyde intermediate with (E)-stereochemistry, followed by the syn addition of water to give product.</text>
</comment>
<dbReference type="SUPFAM" id="SSF53697">
    <property type="entry name" value="SIS domain"/>
    <property type="match status" value="1"/>
</dbReference>
<dbReference type="EMBL" id="AYYH01000024">
    <property type="protein sequence ID" value="KRN09518.1"/>
    <property type="molecule type" value="Genomic_DNA"/>
</dbReference>
<dbReference type="InterPro" id="IPR005486">
    <property type="entry name" value="Glucokinase_regulatory_CS"/>
</dbReference>
<dbReference type="GO" id="GO:0046348">
    <property type="term" value="P:amino sugar catabolic process"/>
    <property type="evidence" value="ECO:0007669"/>
    <property type="project" value="InterPro"/>
</dbReference>
<feature type="active site" description="Proton donor" evidence="3">
    <location>
        <position position="89"/>
    </location>
</feature>
<comment type="pathway">
    <text evidence="3">Amino-sugar metabolism; N-acetylmuramate degradation.</text>
</comment>
<dbReference type="NCBIfam" id="NF003915">
    <property type="entry name" value="PRK05441.1"/>
    <property type="match status" value="1"/>
</dbReference>
<proteinExistence type="inferred from homology"/>
<dbReference type="PROSITE" id="PS01272">
    <property type="entry name" value="GCKR"/>
    <property type="match status" value="1"/>
</dbReference>
<dbReference type="GO" id="GO:0016803">
    <property type="term" value="F:ether hydrolase activity"/>
    <property type="evidence" value="ECO:0007669"/>
    <property type="project" value="TreeGrafter"/>
</dbReference>
<dbReference type="Pfam" id="PF20741">
    <property type="entry name" value="GKRP-like_C"/>
    <property type="match status" value="1"/>
</dbReference>
<dbReference type="Gene3D" id="1.10.8.1080">
    <property type="match status" value="1"/>
</dbReference>
<evidence type="ECO:0000256" key="1">
    <source>
        <dbReference type="ARBA" id="ARBA00023239"/>
    </source>
</evidence>
<accession>A0A0R2DZU6</accession>
<dbReference type="FunFam" id="3.40.50.10490:FF:000014">
    <property type="entry name" value="N-acetylmuramic acid 6-phosphate etherase"/>
    <property type="match status" value="1"/>
</dbReference>
<evidence type="ECO:0000256" key="2">
    <source>
        <dbReference type="ARBA" id="ARBA00023277"/>
    </source>
</evidence>
<comment type="function">
    <text evidence="3">Specifically catalyzes the cleavage of the D-lactyl ether substituent of MurNAc 6-phosphate, producing GlcNAc 6-phosphate and D-lactate.</text>
</comment>
<dbReference type="GO" id="GO:0009254">
    <property type="term" value="P:peptidoglycan turnover"/>
    <property type="evidence" value="ECO:0007669"/>
    <property type="project" value="TreeGrafter"/>
</dbReference>
<dbReference type="UniPathway" id="UPA00342"/>
<dbReference type="NCBIfam" id="NF009222">
    <property type="entry name" value="PRK12570.1"/>
    <property type="match status" value="1"/>
</dbReference>
<dbReference type="PANTHER" id="PTHR10088">
    <property type="entry name" value="GLUCOKINASE REGULATORY PROTEIN"/>
    <property type="match status" value="1"/>
</dbReference>
<gene>
    <name evidence="3" type="primary">murQ</name>
    <name evidence="5" type="ORF">FD00_GL001005</name>
</gene>
<protein>
    <recommendedName>
        <fullName evidence="3">N-acetylmuramic acid 6-phosphate etherase</fullName>
        <shortName evidence="3">MurNAc-6-P etherase</shortName>
        <ecNumber evidence="3">4.2.1.126</ecNumber>
    </recommendedName>
    <alternativeName>
        <fullName evidence="3">N-acetylmuramic acid 6-phosphate hydrolase</fullName>
    </alternativeName>
    <alternativeName>
        <fullName evidence="3">N-acetylmuramic acid 6-phosphate lyase</fullName>
    </alternativeName>
</protein>
<organism evidence="5 6">
    <name type="scientific">Liquorilactobacillus mali KCTC 3596 = DSM 20444</name>
    <dbReference type="NCBI Taxonomy" id="1046596"/>
    <lineage>
        <taxon>Bacteria</taxon>
        <taxon>Bacillati</taxon>
        <taxon>Bacillota</taxon>
        <taxon>Bacilli</taxon>
        <taxon>Lactobacillales</taxon>
        <taxon>Lactobacillaceae</taxon>
        <taxon>Liquorilactobacillus</taxon>
    </lineage>
</organism>
<comment type="catalytic activity">
    <reaction evidence="3">
        <text>N-acetyl-D-muramate 6-phosphate + H2O = N-acetyl-D-glucosamine 6-phosphate + (R)-lactate</text>
        <dbReference type="Rhea" id="RHEA:26410"/>
        <dbReference type="ChEBI" id="CHEBI:15377"/>
        <dbReference type="ChEBI" id="CHEBI:16004"/>
        <dbReference type="ChEBI" id="CHEBI:57513"/>
        <dbReference type="ChEBI" id="CHEBI:58722"/>
        <dbReference type="EC" id="4.2.1.126"/>
    </reaction>
</comment>
<dbReference type="InterPro" id="IPR005488">
    <property type="entry name" value="Etherase_MurQ"/>
</dbReference>
<keyword evidence="1 3" id="KW-0456">Lyase</keyword>
<sequence length="302" mass="32767">MRNGDLMKINELETELRNPRTMELDNLPVLEMVKLINAENQKVAEAVKSQDQVIAQVVEEISKKFNMGGRLIYCGAGTSGRLGILDAVELVPTYGLKPDQAIGLIAGGAQAVYKAVEGAEDSIELARQDLKRINLNSYDSVIAIAASGRTPYAIGALDYANEIGALSVALVCVSHSEMEAHAKYTIAPVVGPEVVTGSTRMKAGSAQKMVLNTISTGVMVKNGKVYQNLMINVLPTNEKLVERAVRIIAETTGCSDEEARKKLKEAKQSVPIAIVMQKKELNYEDAQKLLVKNDNKVIEALR</sequence>
<dbReference type="InterPro" id="IPR001347">
    <property type="entry name" value="SIS_dom"/>
</dbReference>
<dbReference type="GO" id="GO:0097367">
    <property type="term" value="F:carbohydrate derivative binding"/>
    <property type="evidence" value="ECO:0007669"/>
    <property type="project" value="InterPro"/>
</dbReference>
<dbReference type="Gene3D" id="3.40.50.10490">
    <property type="entry name" value="Glucose-6-phosphate isomerase like protein, domain 1"/>
    <property type="match status" value="1"/>
</dbReference>
<name>A0A0R2DZU6_9LACO</name>
<feature type="active site" evidence="3">
    <location>
        <position position="120"/>
    </location>
</feature>
<dbReference type="InterPro" id="IPR040190">
    <property type="entry name" value="MURQ/GCKR"/>
</dbReference>